<reference evidence="1 2" key="1">
    <citation type="journal article" date="2015" name="Proc. Natl. Acad. Sci. U.S.A.">
        <title>The resurrection genome of Boea hygrometrica: A blueprint for survival of dehydration.</title>
        <authorList>
            <person name="Xiao L."/>
            <person name="Yang G."/>
            <person name="Zhang L."/>
            <person name="Yang X."/>
            <person name="Zhao S."/>
            <person name="Ji Z."/>
            <person name="Zhou Q."/>
            <person name="Hu M."/>
            <person name="Wang Y."/>
            <person name="Chen M."/>
            <person name="Xu Y."/>
            <person name="Jin H."/>
            <person name="Xiao X."/>
            <person name="Hu G."/>
            <person name="Bao F."/>
            <person name="Hu Y."/>
            <person name="Wan P."/>
            <person name="Li L."/>
            <person name="Deng X."/>
            <person name="Kuang T."/>
            <person name="Xiang C."/>
            <person name="Zhu J.K."/>
            <person name="Oliver M.J."/>
            <person name="He Y."/>
        </authorList>
    </citation>
    <scope>NUCLEOTIDE SEQUENCE [LARGE SCALE GENOMIC DNA]</scope>
    <source>
        <strain evidence="2">cv. XS01</strain>
    </source>
</reference>
<gene>
    <name evidence="1" type="ORF">F511_40135</name>
</gene>
<evidence type="ECO:0000313" key="1">
    <source>
        <dbReference type="EMBL" id="KZV29132.1"/>
    </source>
</evidence>
<dbReference type="AlphaFoldDB" id="A0A2Z7B439"/>
<protein>
    <submittedName>
        <fullName evidence="1">Uncharacterized protein</fullName>
    </submittedName>
</protein>
<keyword evidence="2" id="KW-1185">Reference proteome</keyword>
<organism evidence="1 2">
    <name type="scientific">Dorcoceras hygrometricum</name>
    <dbReference type="NCBI Taxonomy" id="472368"/>
    <lineage>
        <taxon>Eukaryota</taxon>
        <taxon>Viridiplantae</taxon>
        <taxon>Streptophyta</taxon>
        <taxon>Embryophyta</taxon>
        <taxon>Tracheophyta</taxon>
        <taxon>Spermatophyta</taxon>
        <taxon>Magnoliopsida</taxon>
        <taxon>eudicotyledons</taxon>
        <taxon>Gunneridae</taxon>
        <taxon>Pentapetalae</taxon>
        <taxon>asterids</taxon>
        <taxon>lamiids</taxon>
        <taxon>Lamiales</taxon>
        <taxon>Gesneriaceae</taxon>
        <taxon>Didymocarpoideae</taxon>
        <taxon>Trichosporeae</taxon>
        <taxon>Loxocarpinae</taxon>
        <taxon>Dorcoceras</taxon>
    </lineage>
</organism>
<proteinExistence type="predicted"/>
<accession>A0A2Z7B439</accession>
<evidence type="ECO:0000313" key="2">
    <source>
        <dbReference type="Proteomes" id="UP000250235"/>
    </source>
</evidence>
<name>A0A2Z7B439_9LAMI</name>
<sequence>MTSALMSSQSAVGYQQMKRSAKDDATSCWRISRLKQQQHPVESLYESAVATQPVASFTSSRKDPDARKEEVAKLCIQSKNEPIAKQLTKSSKKLSKLDVNC</sequence>
<dbReference type="EMBL" id="KV009492">
    <property type="protein sequence ID" value="KZV29132.1"/>
    <property type="molecule type" value="Genomic_DNA"/>
</dbReference>
<dbReference type="Proteomes" id="UP000250235">
    <property type="component" value="Unassembled WGS sequence"/>
</dbReference>